<proteinExistence type="predicted"/>
<evidence type="ECO:0000313" key="2">
    <source>
        <dbReference type="EMBL" id="KAH7963586.1"/>
    </source>
</evidence>
<feature type="compositionally biased region" description="Basic and acidic residues" evidence="1">
    <location>
        <begin position="34"/>
        <end position="46"/>
    </location>
</feature>
<sequence length="113" mass="12864">MVWVEPREKETQELVEDFNGDDDLSQEFSVTPLRSDDGDGETYRDLEHGVGDRDWQIKTALEEEMPGVTIRTSTVDRLLDAHSYSVKLVTQRPAERNRACGPFVPAALREDDL</sequence>
<organism evidence="2 3">
    <name type="scientific">Rhipicephalus sanguineus</name>
    <name type="common">Brown dog tick</name>
    <name type="synonym">Ixodes sanguineus</name>
    <dbReference type="NCBI Taxonomy" id="34632"/>
    <lineage>
        <taxon>Eukaryota</taxon>
        <taxon>Metazoa</taxon>
        <taxon>Ecdysozoa</taxon>
        <taxon>Arthropoda</taxon>
        <taxon>Chelicerata</taxon>
        <taxon>Arachnida</taxon>
        <taxon>Acari</taxon>
        <taxon>Parasitiformes</taxon>
        <taxon>Ixodida</taxon>
        <taxon>Ixodoidea</taxon>
        <taxon>Ixodidae</taxon>
        <taxon>Rhipicephalinae</taxon>
        <taxon>Rhipicephalus</taxon>
        <taxon>Rhipicephalus</taxon>
    </lineage>
</organism>
<feature type="region of interest" description="Disordered" evidence="1">
    <location>
        <begin position="19"/>
        <end position="46"/>
    </location>
</feature>
<comment type="caution">
    <text evidence="2">The sequence shown here is derived from an EMBL/GenBank/DDBJ whole genome shotgun (WGS) entry which is preliminary data.</text>
</comment>
<evidence type="ECO:0000256" key="1">
    <source>
        <dbReference type="SAM" id="MobiDB-lite"/>
    </source>
</evidence>
<dbReference type="EMBL" id="JABSTV010001249">
    <property type="protein sequence ID" value="KAH7963586.1"/>
    <property type="molecule type" value="Genomic_DNA"/>
</dbReference>
<reference evidence="2" key="1">
    <citation type="journal article" date="2020" name="Cell">
        <title>Large-Scale Comparative Analyses of Tick Genomes Elucidate Their Genetic Diversity and Vector Capacities.</title>
        <authorList>
            <consortium name="Tick Genome and Microbiome Consortium (TIGMIC)"/>
            <person name="Jia N."/>
            <person name="Wang J."/>
            <person name="Shi W."/>
            <person name="Du L."/>
            <person name="Sun Y."/>
            <person name="Zhan W."/>
            <person name="Jiang J.F."/>
            <person name="Wang Q."/>
            <person name="Zhang B."/>
            <person name="Ji P."/>
            <person name="Bell-Sakyi L."/>
            <person name="Cui X.M."/>
            <person name="Yuan T.T."/>
            <person name="Jiang B.G."/>
            <person name="Yang W.F."/>
            <person name="Lam T.T."/>
            <person name="Chang Q.C."/>
            <person name="Ding S.J."/>
            <person name="Wang X.J."/>
            <person name="Zhu J.G."/>
            <person name="Ruan X.D."/>
            <person name="Zhao L."/>
            <person name="Wei J.T."/>
            <person name="Ye R.Z."/>
            <person name="Que T.C."/>
            <person name="Du C.H."/>
            <person name="Zhou Y.H."/>
            <person name="Cheng J.X."/>
            <person name="Dai P.F."/>
            <person name="Guo W.B."/>
            <person name="Han X.H."/>
            <person name="Huang E.J."/>
            <person name="Li L.F."/>
            <person name="Wei W."/>
            <person name="Gao Y.C."/>
            <person name="Liu J.Z."/>
            <person name="Shao H.Z."/>
            <person name="Wang X."/>
            <person name="Wang C.C."/>
            <person name="Yang T.C."/>
            <person name="Huo Q.B."/>
            <person name="Li W."/>
            <person name="Chen H.Y."/>
            <person name="Chen S.E."/>
            <person name="Zhou L.G."/>
            <person name="Ni X.B."/>
            <person name="Tian J.H."/>
            <person name="Sheng Y."/>
            <person name="Liu T."/>
            <person name="Pan Y.S."/>
            <person name="Xia L.Y."/>
            <person name="Li J."/>
            <person name="Zhao F."/>
            <person name="Cao W.C."/>
        </authorList>
    </citation>
    <scope>NUCLEOTIDE SEQUENCE</scope>
    <source>
        <strain evidence="2">Rsan-2018</strain>
    </source>
</reference>
<accession>A0A9D4T1Y1</accession>
<name>A0A9D4T1Y1_RHISA</name>
<gene>
    <name evidence="2" type="ORF">HPB52_021662</name>
</gene>
<protein>
    <submittedName>
        <fullName evidence="2">Uncharacterized protein</fullName>
    </submittedName>
</protein>
<evidence type="ECO:0000313" key="3">
    <source>
        <dbReference type="Proteomes" id="UP000821837"/>
    </source>
</evidence>
<reference evidence="2" key="2">
    <citation type="submission" date="2021-09" db="EMBL/GenBank/DDBJ databases">
        <authorList>
            <person name="Jia N."/>
            <person name="Wang J."/>
            <person name="Shi W."/>
            <person name="Du L."/>
            <person name="Sun Y."/>
            <person name="Zhan W."/>
            <person name="Jiang J."/>
            <person name="Wang Q."/>
            <person name="Zhang B."/>
            <person name="Ji P."/>
            <person name="Sakyi L.B."/>
            <person name="Cui X."/>
            <person name="Yuan T."/>
            <person name="Jiang B."/>
            <person name="Yang W."/>
            <person name="Lam T.T.-Y."/>
            <person name="Chang Q."/>
            <person name="Ding S."/>
            <person name="Wang X."/>
            <person name="Zhu J."/>
            <person name="Ruan X."/>
            <person name="Zhao L."/>
            <person name="Wei J."/>
            <person name="Que T."/>
            <person name="Du C."/>
            <person name="Cheng J."/>
            <person name="Dai P."/>
            <person name="Han X."/>
            <person name="Huang E."/>
            <person name="Gao Y."/>
            <person name="Liu J."/>
            <person name="Shao H."/>
            <person name="Ye R."/>
            <person name="Li L."/>
            <person name="Wei W."/>
            <person name="Wang X."/>
            <person name="Wang C."/>
            <person name="Huo Q."/>
            <person name="Li W."/>
            <person name="Guo W."/>
            <person name="Chen H."/>
            <person name="Chen S."/>
            <person name="Zhou L."/>
            <person name="Zhou L."/>
            <person name="Ni X."/>
            <person name="Tian J."/>
            <person name="Zhou Y."/>
            <person name="Sheng Y."/>
            <person name="Liu T."/>
            <person name="Pan Y."/>
            <person name="Xia L."/>
            <person name="Li J."/>
            <person name="Zhao F."/>
            <person name="Cao W."/>
        </authorList>
    </citation>
    <scope>NUCLEOTIDE SEQUENCE</scope>
    <source>
        <strain evidence="2">Rsan-2018</strain>
        <tissue evidence="2">Larvae</tissue>
    </source>
</reference>
<dbReference type="AlphaFoldDB" id="A0A9D4T1Y1"/>
<keyword evidence="3" id="KW-1185">Reference proteome</keyword>
<dbReference type="Proteomes" id="UP000821837">
    <property type="component" value="Chromosome 3"/>
</dbReference>